<feature type="non-terminal residue" evidence="1">
    <location>
        <position position="107"/>
    </location>
</feature>
<keyword evidence="2" id="KW-1185">Reference proteome</keyword>
<proteinExistence type="predicted"/>
<dbReference type="Proteomes" id="UP000789901">
    <property type="component" value="Unassembled WGS sequence"/>
</dbReference>
<reference evidence="1 2" key="1">
    <citation type="submission" date="2021-06" db="EMBL/GenBank/DDBJ databases">
        <authorList>
            <person name="Kallberg Y."/>
            <person name="Tangrot J."/>
            <person name="Rosling A."/>
        </authorList>
    </citation>
    <scope>NUCLEOTIDE SEQUENCE [LARGE SCALE GENOMIC DNA]</scope>
    <source>
        <strain evidence="1 2">120-4 pot B 10/14</strain>
    </source>
</reference>
<dbReference type="Gene3D" id="1.10.260.40">
    <property type="entry name" value="lambda repressor-like DNA-binding domains"/>
    <property type="match status" value="1"/>
</dbReference>
<evidence type="ECO:0000313" key="2">
    <source>
        <dbReference type="Proteomes" id="UP000789901"/>
    </source>
</evidence>
<gene>
    <name evidence="1" type="ORF">GMARGA_LOCUS5663</name>
</gene>
<sequence>MNKNNNIIEIPVNPKEEAIFRKLEDDNYEGSLLLSEKVSTLDKIKYELCRSIIRYKREKKMELSKIANELGLEENSTHRLLRYHLEGFALDSLIDYVEKLHIPLQVK</sequence>
<dbReference type="EMBL" id="CAJVQB010002443">
    <property type="protein sequence ID" value="CAG8574838.1"/>
    <property type="molecule type" value="Genomic_DNA"/>
</dbReference>
<dbReference type="InterPro" id="IPR010982">
    <property type="entry name" value="Lambda_DNA-bd_dom_sf"/>
</dbReference>
<accession>A0ABN7UE80</accession>
<comment type="caution">
    <text evidence="1">The sequence shown here is derived from an EMBL/GenBank/DDBJ whole genome shotgun (WGS) entry which is preliminary data.</text>
</comment>
<protein>
    <submittedName>
        <fullName evidence="1">45122_t:CDS:1</fullName>
    </submittedName>
</protein>
<name>A0ABN7UE80_GIGMA</name>
<evidence type="ECO:0000313" key="1">
    <source>
        <dbReference type="EMBL" id="CAG8574838.1"/>
    </source>
</evidence>
<organism evidence="1 2">
    <name type="scientific">Gigaspora margarita</name>
    <dbReference type="NCBI Taxonomy" id="4874"/>
    <lineage>
        <taxon>Eukaryota</taxon>
        <taxon>Fungi</taxon>
        <taxon>Fungi incertae sedis</taxon>
        <taxon>Mucoromycota</taxon>
        <taxon>Glomeromycotina</taxon>
        <taxon>Glomeromycetes</taxon>
        <taxon>Diversisporales</taxon>
        <taxon>Gigasporaceae</taxon>
        <taxon>Gigaspora</taxon>
    </lineage>
</organism>